<proteinExistence type="predicted"/>
<organism evidence="1 2">
    <name type="scientific">Planktothricoides raciborskii FACHB-1370</name>
    <dbReference type="NCBI Taxonomy" id="2949576"/>
    <lineage>
        <taxon>Bacteria</taxon>
        <taxon>Bacillati</taxon>
        <taxon>Cyanobacteriota</taxon>
        <taxon>Cyanophyceae</taxon>
        <taxon>Oscillatoriophycideae</taxon>
        <taxon>Oscillatoriales</taxon>
        <taxon>Oscillatoriaceae</taxon>
        <taxon>Planktothricoides</taxon>
    </lineage>
</organism>
<keyword evidence="2" id="KW-1185">Reference proteome</keyword>
<name>A0ABR8EDF1_9CYAN</name>
<accession>A0ABR8EDF1</accession>
<dbReference type="SUPFAM" id="SSF46689">
    <property type="entry name" value="Homeodomain-like"/>
    <property type="match status" value="1"/>
</dbReference>
<protein>
    <submittedName>
        <fullName evidence="1">Helix-turn-helix domain-containing protein</fullName>
    </submittedName>
</protein>
<dbReference type="Gene3D" id="1.10.10.10">
    <property type="entry name" value="Winged helix-like DNA-binding domain superfamily/Winged helix DNA-binding domain"/>
    <property type="match status" value="1"/>
</dbReference>
<gene>
    <name evidence="1" type="ORF">H6G72_13760</name>
</gene>
<sequence>MSCQQPIEHLRKKAVDAYDHGERKIHICRTLNISRNTLDLWLKRRKETGRVAANTQYRGVSIENQ</sequence>
<comment type="caution">
    <text evidence="1">The sequence shown here is derived from an EMBL/GenBank/DDBJ whole genome shotgun (WGS) entry which is preliminary data.</text>
</comment>
<dbReference type="InterPro" id="IPR036388">
    <property type="entry name" value="WH-like_DNA-bd_sf"/>
</dbReference>
<reference evidence="1 2" key="1">
    <citation type="journal article" date="2020" name="ISME J.">
        <title>Comparative genomics reveals insights into cyanobacterial evolution and habitat adaptation.</title>
        <authorList>
            <person name="Chen M.Y."/>
            <person name="Teng W.K."/>
            <person name="Zhao L."/>
            <person name="Hu C.X."/>
            <person name="Zhou Y.K."/>
            <person name="Han B.P."/>
            <person name="Song L.R."/>
            <person name="Shu W.S."/>
        </authorList>
    </citation>
    <scope>NUCLEOTIDE SEQUENCE [LARGE SCALE GENOMIC DNA]</scope>
    <source>
        <strain evidence="1 2">FACHB-1370</strain>
    </source>
</reference>
<dbReference type="EMBL" id="JACJSK010000017">
    <property type="protein sequence ID" value="MBD2544884.1"/>
    <property type="molecule type" value="Genomic_DNA"/>
</dbReference>
<dbReference type="InterPro" id="IPR009057">
    <property type="entry name" value="Homeodomain-like_sf"/>
</dbReference>
<evidence type="ECO:0000313" key="2">
    <source>
        <dbReference type="Proteomes" id="UP000641954"/>
    </source>
</evidence>
<dbReference type="Proteomes" id="UP000641954">
    <property type="component" value="Unassembled WGS sequence"/>
</dbReference>
<evidence type="ECO:0000313" key="1">
    <source>
        <dbReference type="EMBL" id="MBD2544884.1"/>
    </source>
</evidence>